<feature type="transmembrane region" description="Helical" evidence="2">
    <location>
        <begin position="216"/>
        <end position="237"/>
    </location>
</feature>
<feature type="transmembrane region" description="Helical" evidence="2">
    <location>
        <begin position="249"/>
        <end position="271"/>
    </location>
</feature>
<accession>A0ABD7E065</accession>
<dbReference type="KEGG" id="pty:JWV26_07010"/>
<protein>
    <submittedName>
        <fullName evidence="3">DUF805 domain-containing protein</fullName>
    </submittedName>
</protein>
<dbReference type="Proteomes" id="UP000663658">
    <property type="component" value="Chromosome"/>
</dbReference>
<keyword evidence="2" id="KW-0472">Membrane</keyword>
<evidence type="ECO:0000313" key="3">
    <source>
        <dbReference type="EMBL" id="QSL94095.1"/>
    </source>
</evidence>
<reference evidence="3 4" key="1">
    <citation type="submission" date="2021-02" db="EMBL/GenBank/DDBJ databases">
        <title>Whole genome sequencing of Pseudomonas alcaliphila strain SM2.</title>
        <authorList>
            <person name="Alshamsi M.S."/>
            <person name="Sudalaimuthuasari N."/>
            <person name="Kundu B."/>
            <person name="AlMaskari R.S."/>
            <person name="Elmahi Y."/>
            <person name="Mundra S."/>
            <person name="Chandran S."/>
            <person name="Malik S."/>
            <person name="Hazzouri K.M."/>
            <person name="Amiri K.M.A."/>
        </authorList>
    </citation>
    <scope>NUCLEOTIDE SEQUENCE [LARGE SCALE GENOMIC DNA]</scope>
    <source>
        <strain evidence="3 4">SM2</strain>
    </source>
</reference>
<evidence type="ECO:0000256" key="2">
    <source>
        <dbReference type="SAM" id="Phobius"/>
    </source>
</evidence>
<feature type="transmembrane region" description="Helical" evidence="2">
    <location>
        <begin position="188"/>
        <end position="210"/>
    </location>
</feature>
<dbReference type="EMBL" id="CP070505">
    <property type="protein sequence ID" value="QSL94095.1"/>
    <property type="molecule type" value="Genomic_DNA"/>
</dbReference>
<dbReference type="PANTHER" id="PTHR34980">
    <property type="entry name" value="INNER MEMBRANE PROTEIN-RELATED-RELATED"/>
    <property type="match status" value="1"/>
</dbReference>
<dbReference type="AlphaFoldDB" id="A0ABD7E065"/>
<organism evidence="3 4">
    <name type="scientific">Ectopseudomonas toyotomiensis</name>
    <dbReference type="NCBI Taxonomy" id="554344"/>
    <lineage>
        <taxon>Bacteria</taxon>
        <taxon>Pseudomonadati</taxon>
        <taxon>Pseudomonadota</taxon>
        <taxon>Gammaproteobacteria</taxon>
        <taxon>Pseudomonadales</taxon>
        <taxon>Pseudomonadaceae</taxon>
        <taxon>Ectopseudomonas</taxon>
    </lineage>
</organism>
<gene>
    <name evidence="3" type="ORF">JWV26_07010</name>
</gene>
<dbReference type="RefSeq" id="WP_206418694.1">
    <property type="nucleotide sequence ID" value="NZ_CP070505.1"/>
</dbReference>
<name>A0ABD7E065_9GAMM</name>
<dbReference type="InterPro" id="IPR008523">
    <property type="entry name" value="DUF805"/>
</dbReference>
<keyword evidence="2" id="KW-1133">Transmembrane helix</keyword>
<evidence type="ECO:0000313" key="4">
    <source>
        <dbReference type="Proteomes" id="UP000663658"/>
    </source>
</evidence>
<proteinExistence type="predicted"/>
<evidence type="ECO:0000256" key="1">
    <source>
        <dbReference type="SAM" id="MobiDB-lite"/>
    </source>
</evidence>
<dbReference type="PANTHER" id="PTHR34980:SF3">
    <property type="entry name" value="BLR8105 PROTEIN"/>
    <property type="match status" value="1"/>
</dbReference>
<feature type="transmembrane region" description="Helical" evidence="2">
    <location>
        <begin position="291"/>
        <end position="310"/>
    </location>
</feature>
<feature type="region of interest" description="Disordered" evidence="1">
    <location>
        <begin position="84"/>
        <end position="105"/>
    </location>
</feature>
<keyword evidence="2" id="KW-0812">Transmembrane</keyword>
<sequence length="326" mass="34864">MNQPRYKIVFDGQLMPEASLEMVKTNLARLFKSDLARIDSLFSGTPVALKRDLGEGEAEQYLNALQKAGAKVRKELDQAASLSLVPTDDHQETAPQEVATPSPTSTHMTCPKCGHEQAKASECSACGIIIEKYLARQAQLAEAAPAPVPAAATASPYAPPQANVAEQLPQYSELKVLGVSGRIGRVRYLGWLMAMTLCFIPIMLIGTGIAAMSSTLAMLALGIVSIAAVVIGIFIGVQRLHDIGWSGWLLLVHLIPVVGSVFALLMLIIPGTQGVNRYGPPPPPNSTAVKVLAWLFLLVPVTGIVAAIAIPQYQGYVERAAEYQEQ</sequence>
<dbReference type="Pfam" id="PF05656">
    <property type="entry name" value="DUF805"/>
    <property type="match status" value="1"/>
</dbReference>